<dbReference type="GO" id="GO:0006310">
    <property type="term" value="P:DNA recombination"/>
    <property type="evidence" value="ECO:0007669"/>
    <property type="project" value="UniProtKB-KW"/>
</dbReference>
<dbReference type="EMBL" id="MT631576">
    <property type="protein sequence ID" value="QNO54373.1"/>
    <property type="molecule type" value="Genomic_DNA"/>
</dbReference>
<dbReference type="SUPFAM" id="SSF56349">
    <property type="entry name" value="DNA breaking-rejoining enzymes"/>
    <property type="match status" value="1"/>
</dbReference>
<proteinExistence type="predicted"/>
<protein>
    <recommendedName>
        <fullName evidence="2">Integrase SSV1 C-terminal domain-containing protein</fullName>
    </recommendedName>
</protein>
<dbReference type="InterPro" id="IPR013762">
    <property type="entry name" value="Integrase-like_cat_sf"/>
</dbReference>
<evidence type="ECO:0000259" key="2">
    <source>
        <dbReference type="Pfam" id="PF16795"/>
    </source>
</evidence>
<evidence type="ECO:0000256" key="1">
    <source>
        <dbReference type="ARBA" id="ARBA00023172"/>
    </source>
</evidence>
<dbReference type="GO" id="GO:0015074">
    <property type="term" value="P:DNA integration"/>
    <property type="evidence" value="ECO:0007669"/>
    <property type="project" value="InterPro"/>
</dbReference>
<evidence type="ECO:0000313" key="3">
    <source>
        <dbReference type="EMBL" id="QNO54373.1"/>
    </source>
</evidence>
<reference evidence="3" key="1">
    <citation type="submission" date="2020-06" db="EMBL/GenBank/DDBJ databases">
        <title>Unique genomic features of the anaerobic methanotrophic archaea.</title>
        <authorList>
            <person name="Chadwick G.L."/>
            <person name="Skennerton C.T."/>
            <person name="Laso-Perez R."/>
            <person name="Leu A.O."/>
            <person name="Speth D.R."/>
            <person name="Yu H."/>
            <person name="Morgan-Lang C."/>
            <person name="Hatzenpichler R."/>
            <person name="Goudeau D."/>
            <person name="Malmstrom R."/>
            <person name="Brazelton W.J."/>
            <person name="Woyke T."/>
            <person name="Hallam S.J."/>
            <person name="Tyson G.W."/>
            <person name="Wegener G."/>
            <person name="Boetius A."/>
            <person name="Orphan V."/>
        </authorList>
    </citation>
    <scope>NUCLEOTIDE SEQUENCE</scope>
</reference>
<gene>
    <name evidence="3" type="ORF">DIMBOPOO_00046</name>
</gene>
<accession>A0A7G9Z289</accession>
<keyword evidence="1" id="KW-0233">DNA recombination</keyword>
<dbReference type="Pfam" id="PF16795">
    <property type="entry name" value="Phage_integr_3"/>
    <property type="match status" value="1"/>
</dbReference>
<dbReference type="Gene3D" id="1.10.443.10">
    <property type="entry name" value="Intergrase catalytic core"/>
    <property type="match status" value="1"/>
</dbReference>
<sequence length="287" mass="34032">MIFDIINMLRLGFEPRSWAREALEKRIDYSKDRKIFIIWMKERCSIGHTDDMVKYLDRYLTTKVSNPRQLFELIGTVEKGKMHFCMAIRDLLKYYEAFSLMDEASLIKYRKVVKIPKTNIDNYIPEDEKIVLAFSKVNDERYRMLFKLLAFSGIRLREALYLLNHFDAERVILNKEIAKYPLSLERGTKRVFYAYLPKKFANEVKKMGLKEANAEQYVRRRMPPKYLRKWQYNFLIYNGIPESVCDFIQGRAPSTVGSLHYLSKVKQADAWYAKIVPALLVLFSPED</sequence>
<dbReference type="InterPro" id="IPR011010">
    <property type="entry name" value="DNA_brk_join_enz"/>
</dbReference>
<feature type="domain" description="Integrase SSV1 C-terminal" evidence="2">
    <location>
        <begin position="123"/>
        <end position="277"/>
    </location>
</feature>
<dbReference type="AlphaFoldDB" id="A0A7G9Z289"/>
<dbReference type="InterPro" id="IPR031857">
    <property type="entry name" value="Integrase_SSV1_C"/>
</dbReference>
<dbReference type="GO" id="GO:0003677">
    <property type="term" value="F:DNA binding"/>
    <property type="evidence" value="ECO:0007669"/>
    <property type="project" value="InterPro"/>
</dbReference>
<organism evidence="3">
    <name type="scientific">Candidatus Methanophaga sp. ANME-1 ERB7</name>
    <dbReference type="NCBI Taxonomy" id="2759913"/>
    <lineage>
        <taxon>Archaea</taxon>
        <taxon>Methanobacteriati</taxon>
        <taxon>Methanobacteriota</taxon>
        <taxon>Stenosarchaea group</taxon>
        <taxon>Methanomicrobia</taxon>
        <taxon>Candidatus Methanophagales</taxon>
        <taxon>Candidatus Methanophagaceae</taxon>
        <taxon>Candidatus Methanophaga</taxon>
    </lineage>
</organism>
<name>A0A7G9Z289_9EURY</name>